<evidence type="ECO:0000256" key="1">
    <source>
        <dbReference type="ARBA" id="ARBA00023125"/>
    </source>
</evidence>
<dbReference type="InterPro" id="IPR050639">
    <property type="entry name" value="SSR_resolvase"/>
</dbReference>
<evidence type="ECO:0000313" key="5">
    <source>
        <dbReference type="Proteomes" id="UP000011514"/>
    </source>
</evidence>
<dbReference type="EMBL" id="AOJE01000025">
    <property type="protein sequence ID" value="ELZ40636.1"/>
    <property type="molecule type" value="Genomic_DNA"/>
</dbReference>
<sequence>MTMSDVVRVIRQSQGSEDSISLQQQRESTRELSEELGAESLDTIDLGNTSGFSLFYKDPDDEGRLDANSEMKQLIAGLRAGRWDCLIAHDDTRLARDEYFSVIKHAALEGGCEFRFVSDVPDDRLTFRIQRIVESEAKAKEIEKSKAAVEHRREQGFYHGAPPFGLEFDENGEFLVKDMGEWPIVKRVFTLREEGQSYRDISKTIGVISKSAVGNILTDNRELYLARMPADHPAVSAD</sequence>
<dbReference type="Proteomes" id="UP000011514">
    <property type="component" value="Unassembled WGS sequence"/>
</dbReference>
<evidence type="ECO:0000313" key="4">
    <source>
        <dbReference type="EMBL" id="ELZ40636.1"/>
    </source>
</evidence>
<comment type="caution">
    <text evidence="4">The sequence shown here is derived from an EMBL/GenBank/DDBJ whole genome shotgun (WGS) entry which is preliminary data.</text>
</comment>
<accession>M0DYS5</accession>
<dbReference type="InterPro" id="IPR006119">
    <property type="entry name" value="Resolv_N"/>
</dbReference>
<protein>
    <submittedName>
        <fullName evidence="4">Resolvase domain protein</fullName>
    </submittedName>
</protein>
<dbReference type="InterPro" id="IPR038109">
    <property type="entry name" value="DNA_bind_recomb_sf"/>
</dbReference>
<reference evidence="4 5" key="1">
    <citation type="journal article" date="2014" name="PLoS Genet.">
        <title>Phylogenetically driven sequencing of extremely halophilic archaea reveals strategies for static and dynamic osmo-response.</title>
        <authorList>
            <person name="Becker E.A."/>
            <person name="Seitzer P.M."/>
            <person name="Tritt A."/>
            <person name="Larsen D."/>
            <person name="Krusor M."/>
            <person name="Yao A.I."/>
            <person name="Wu D."/>
            <person name="Madern D."/>
            <person name="Eisen J.A."/>
            <person name="Darling A.E."/>
            <person name="Facciotti M.T."/>
        </authorList>
    </citation>
    <scope>NUCLEOTIDE SEQUENCE [LARGE SCALE GENOMIC DNA]</scope>
    <source>
        <strain evidence="4 5">DSM 1137</strain>
    </source>
</reference>
<evidence type="ECO:0000256" key="2">
    <source>
        <dbReference type="ARBA" id="ARBA00023172"/>
    </source>
</evidence>
<keyword evidence="5" id="KW-1185">Reference proteome</keyword>
<dbReference type="Pfam" id="PF00239">
    <property type="entry name" value="Resolvase"/>
    <property type="match status" value="1"/>
</dbReference>
<dbReference type="GO" id="GO:0000150">
    <property type="term" value="F:DNA strand exchange activity"/>
    <property type="evidence" value="ECO:0007669"/>
    <property type="project" value="InterPro"/>
</dbReference>
<dbReference type="STRING" id="1227484.C471_07631"/>
<evidence type="ECO:0000259" key="3">
    <source>
        <dbReference type="SMART" id="SM00857"/>
    </source>
</evidence>
<dbReference type="Gene3D" id="3.90.1750.20">
    <property type="entry name" value="Putative Large Serine Recombinase, Chain B, Domain 2"/>
    <property type="match status" value="1"/>
</dbReference>
<dbReference type="Gene3D" id="3.40.50.1390">
    <property type="entry name" value="Resolvase, N-terminal catalytic domain"/>
    <property type="match status" value="1"/>
</dbReference>
<dbReference type="AlphaFoldDB" id="M0DYS5"/>
<feature type="domain" description="Resolvase/invertase-type recombinase catalytic" evidence="3">
    <location>
        <begin position="6"/>
        <end position="158"/>
    </location>
</feature>
<dbReference type="PANTHER" id="PTHR30461">
    <property type="entry name" value="DNA-INVERTASE FROM LAMBDOID PROPHAGE"/>
    <property type="match status" value="1"/>
</dbReference>
<dbReference type="GO" id="GO:0003677">
    <property type="term" value="F:DNA binding"/>
    <property type="evidence" value="ECO:0007669"/>
    <property type="project" value="UniProtKB-KW"/>
</dbReference>
<dbReference type="PATRIC" id="fig|1227484.4.peg.1538"/>
<gene>
    <name evidence="4" type="ORF">C471_07631</name>
</gene>
<keyword evidence="1" id="KW-0238">DNA-binding</keyword>
<dbReference type="SMART" id="SM00857">
    <property type="entry name" value="Resolvase"/>
    <property type="match status" value="1"/>
</dbReference>
<name>M0DYS5_9EURY</name>
<dbReference type="InterPro" id="IPR036162">
    <property type="entry name" value="Resolvase-like_N_sf"/>
</dbReference>
<dbReference type="SUPFAM" id="SSF53041">
    <property type="entry name" value="Resolvase-like"/>
    <property type="match status" value="1"/>
</dbReference>
<organism evidence="4 5">
    <name type="scientific">Halorubrum saccharovorum DSM 1137</name>
    <dbReference type="NCBI Taxonomy" id="1227484"/>
    <lineage>
        <taxon>Archaea</taxon>
        <taxon>Methanobacteriati</taxon>
        <taxon>Methanobacteriota</taxon>
        <taxon>Stenosarchaea group</taxon>
        <taxon>Halobacteria</taxon>
        <taxon>Halobacteriales</taxon>
        <taxon>Haloferacaceae</taxon>
        <taxon>Halorubrum</taxon>
    </lineage>
</organism>
<proteinExistence type="predicted"/>
<dbReference type="PANTHER" id="PTHR30461:SF2">
    <property type="entry name" value="SERINE RECOMBINASE PINE-RELATED"/>
    <property type="match status" value="1"/>
</dbReference>
<dbReference type="eggNOG" id="arCOG03162">
    <property type="taxonomic scope" value="Archaea"/>
</dbReference>
<keyword evidence="2" id="KW-0233">DNA recombination</keyword>